<keyword evidence="3" id="KW-0378">Hydrolase</keyword>
<evidence type="ECO:0000259" key="9">
    <source>
        <dbReference type="Pfam" id="PF03372"/>
    </source>
</evidence>
<dbReference type="AlphaFoldDB" id="A0A0F7SRL4"/>
<feature type="binding site" evidence="6">
    <location>
        <position position="317"/>
    </location>
    <ligand>
        <name>Mg(2+)</name>
        <dbReference type="ChEBI" id="CHEBI:18420"/>
        <label>1</label>
    </ligand>
</feature>
<feature type="site" description="Transition state stabilizer" evidence="7">
    <location>
        <position position="212"/>
    </location>
</feature>
<dbReference type="Pfam" id="PF03372">
    <property type="entry name" value="Exo_endo_phos"/>
    <property type="match status" value="1"/>
</dbReference>
<dbReference type="GO" id="GO:0046872">
    <property type="term" value="F:metal ion binding"/>
    <property type="evidence" value="ECO:0007669"/>
    <property type="project" value="UniProtKB-KW"/>
</dbReference>
<reference evidence="10" key="1">
    <citation type="submission" date="2014-08" db="EMBL/GenBank/DDBJ databases">
        <authorList>
            <person name="Sharma Rahul"/>
            <person name="Thines Marco"/>
        </authorList>
    </citation>
    <scope>NUCLEOTIDE SEQUENCE</scope>
</reference>
<feature type="binding site" evidence="6">
    <location>
        <position position="64"/>
    </location>
    <ligand>
        <name>Mg(2+)</name>
        <dbReference type="ChEBI" id="CHEBI:18420"/>
        <label>1</label>
    </ligand>
</feature>
<evidence type="ECO:0000256" key="1">
    <source>
        <dbReference type="ARBA" id="ARBA00007092"/>
    </source>
</evidence>
<dbReference type="GO" id="GO:0008081">
    <property type="term" value="F:phosphoric diester hydrolase activity"/>
    <property type="evidence" value="ECO:0007669"/>
    <property type="project" value="TreeGrafter"/>
</dbReference>
<dbReference type="GO" id="GO:0005634">
    <property type="term" value="C:nucleus"/>
    <property type="evidence" value="ECO:0007669"/>
    <property type="project" value="TreeGrafter"/>
</dbReference>
<evidence type="ECO:0000256" key="8">
    <source>
        <dbReference type="RuleBase" id="RU362131"/>
    </source>
</evidence>
<dbReference type="InterPro" id="IPR036691">
    <property type="entry name" value="Endo/exonu/phosph_ase_sf"/>
</dbReference>
<feature type="active site" description="Proton acceptor" evidence="5">
    <location>
        <position position="317"/>
    </location>
</feature>
<feature type="active site" description="Proton donor/acceptor" evidence="5">
    <location>
        <position position="210"/>
    </location>
</feature>
<evidence type="ECO:0000256" key="5">
    <source>
        <dbReference type="PIRSR" id="PIRSR604808-1"/>
    </source>
</evidence>
<dbReference type="SUPFAM" id="SSF56219">
    <property type="entry name" value="DNase I-like"/>
    <property type="match status" value="1"/>
</dbReference>
<comment type="cofactor">
    <cofactor evidence="6 8">
        <name>Mg(2+)</name>
        <dbReference type="ChEBI" id="CHEBI:18420"/>
    </cofactor>
    <cofactor evidence="6 8">
        <name>Mn(2+)</name>
        <dbReference type="ChEBI" id="CHEBI:29035"/>
    </cofactor>
    <text evidence="6 8">Probably binds two magnesium or manganese ions per subunit.</text>
</comment>
<dbReference type="PANTHER" id="PTHR22748:SF6">
    <property type="entry name" value="DNA-(APURINIC OR APYRIMIDINIC SITE) ENDONUCLEASE"/>
    <property type="match status" value="1"/>
</dbReference>
<dbReference type="GO" id="GO:0003906">
    <property type="term" value="F:DNA-(apurinic or apyrimidinic site) endonuclease activity"/>
    <property type="evidence" value="ECO:0007669"/>
    <property type="project" value="TreeGrafter"/>
</dbReference>
<protein>
    <submittedName>
        <fullName evidence="10">Exodeoxyribonuclease iii</fullName>
    </submittedName>
</protein>
<keyword evidence="2 6" id="KW-0479">Metal-binding</keyword>
<dbReference type="InterPro" id="IPR005135">
    <property type="entry name" value="Endo/exonuclease/phosphatase"/>
</dbReference>
<dbReference type="InterPro" id="IPR004808">
    <property type="entry name" value="AP_endonuc_1"/>
</dbReference>
<evidence type="ECO:0000256" key="4">
    <source>
        <dbReference type="ARBA" id="ARBA00022842"/>
    </source>
</evidence>
<dbReference type="EMBL" id="LN483166">
    <property type="protein sequence ID" value="CED84802.1"/>
    <property type="molecule type" value="Genomic_DNA"/>
</dbReference>
<dbReference type="GO" id="GO:0008311">
    <property type="term" value="F:double-stranded DNA 3'-5' DNA exonuclease activity"/>
    <property type="evidence" value="ECO:0007669"/>
    <property type="project" value="TreeGrafter"/>
</dbReference>
<feature type="binding site" evidence="6">
    <location>
        <position position="210"/>
    </location>
    <ligand>
        <name>Mg(2+)</name>
        <dbReference type="ChEBI" id="CHEBI:18420"/>
        <label>2</label>
    </ligand>
</feature>
<feature type="active site" evidence="5">
    <location>
        <position position="171"/>
    </location>
</feature>
<sequence>MSSLLTSFWISMSPGGLPEQKTTCSYPQPTNPPTFPSIQYINKALPASYDLPPKTGDVKISAWNITSLKSACDKKHGSGFRGYMDKEDADIMILTETKRNDSSPIPEDVFLKEKYPFQEWAFCSKKGYAGTAVLSKVKPITKSVDLVVKGERITGRIVQMEFPSLFLIGTYAPNASEGLKNMQGKKDWNVAFEAKLRELDAIKPVVWGGDINVVASGNDISNAAKGWNKLPGWTQDELDGYMSQLNPSSESGHQPLVDAWREIHGPDEVQYSFHSKRSLQREKGLGWRLDTFVVSKRLQERVKACEIRREIFGPSDHVPVVIELSGSL</sequence>
<dbReference type="PANTHER" id="PTHR22748">
    <property type="entry name" value="AP ENDONUCLEASE"/>
    <property type="match status" value="1"/>
</dbReference>
<evidence type="ECO:0000256" key="2">
    <source>
        <dbReference type="ARBA" id="ARBA00022723"/>
    </source>
</evidence>
<feature type="domain" description="Endonuclease/exonuclease/phosphatase" evidence="9">
    <location>
        <begin position="63"/>
        <end position="317"/>
    </location>
</feature>
<feature type="binding site" evidence="6">
    <location>
        <position position="212"/>
    </location>
    <ligand>
        <name>Mg(2+)</name>
        <dbReference type="ChEBI" id="CHEBI:18420"/>
        <label>2</label>
    </ligand>
</feature>
<proteinExistence type="inferred from homology"/>
<dbReference type="NCBIfam" id="TIGR00633">
    <property type="entry name" value="xth"/>
    <property type="match status" value="1"/>
</dbReference>
<feature type="binding site" evidence="6">
    <location>
        <position position="316"/>
    </location>
    <ligand>
        <name>Mg(2+)</name>
        <dbReference type="ChEBI" id="CHEBI:18420"/>
        <label>1</label>
    </ligand>
</feature>
<keyword evidence="8" id="KW-0227">DNA damage</keyword>
<dbReference type="Gene3D" id="3.60.10.10">
    <property type="entry name" value="Endonuclease/exonuclease/phosphatase"/>
    <property type="match status" value="1"/>
</dbReference>
<accession>A0A0F7SRL4</accession>
<dbReference type="CDD" id="cd09087">
    <property type="entry name" value="Ape1-like_AP-endo"/>
    <property type="match status" value="1"/>
</dbReference>
<organism evidence="10">
    <name type="scientific">Phaffia rhodozyma</name>
    <name type="common">Yeast</name>
    <name type="synonym">Xanthophyllomyces dendrorhous</name>
    <dbReference type="NCBI Taxonomy" id="264483"/>
    <lineage>
        <taxon>Eukaryota</taxon>
        <taxon>Fungi</taxon>
        <taxon>Dikarya</taxon>
        <taxon>Basidiomycota</taxon>
        <taxon>Agaricomycotina</taxon>
        <taxon>Tremellomycetes</taxon>
        <taxon>Cystofilobasidiales</taxon>
        <taxon>Mrakiaceae</taxon>
        <taxon>Phaffia</taxon>
    </lineage>
</organism>
<evidence type="ECO:0000313" key="10">
    <source>
        <dbReference type="EMBL" id="CED84802.1"/>
    </source>
</evidence>
<dbReference type="PROSITE" id="PS51435">
    <property type="entry name" value="AP_NUCLEASE_F1_4"/>
    <property type="match status" value="1"/>
</dbReference>
<keyword evidence="4 6" id="KW-0460">Magnesium</keyword>
<evidence type="ECO:0000256" key="7">
    <source>
        <dbReference type="PIRSR" id="PIRSR604808-3"/>
    </source>
</evidence>
<evidence type="ECO:0000256" key="3">
    <source>
        <dbReference type="ARBA" id="ARBA00022801"/>
    </source>
</evidence>
<name>A0A0F7SRL4_PHARH</name>
<evidence type="ECO:0000256" key="6">
    <source>
        <dbReference type="PIRSR" id="PIRSR604808-2"/>
    </source>
</evidence>
<keyword evidence="6" id="KW-0464">Manganese</keyword>
<dbReference type="GO" id="GO:0006284">
    <property type="term" value="P:base-excision repair"/>
    <property type="evidence" value="ECO:0007669"/>
    <property type="project" value="TreeGrafter"/>
</dbReference>
<feature type="site" description="Interaction with DNA substrate" evidence="7">
    <location>
        <position position="317"/>
    </location>
</feature>
<keyword evidence="8" id="KW-0234">DNA repair</keyword>
<feature type="binding site" evidence="6">
    <location>
        <position position="96"/>
    </location>
    <ligand>
        <name>Mg(2+)</name>
        <dbReference type="ChEBI" id="CHEBI:18420"/>
        <label>1</label>
    </ligand>
</feature>
<comment type="similarity">
    <text evidence="1 8">Belongs to the DNA repair enzymes AP/ExoA family.</text>
</comment>
<feature type="site" description="Important for catalytic activity" evidence="7">
    <location>
        <position position="290"/>
    </location>
</feature>